<dbReference type="PROSITE" id="PS51915">
    <property type="entry name" value="ZAD"/>
    <property type="match status" value="1"/>
</dbReference>
<comment type="subcellular location">
    <subcellularLocation>
        <location evidence="1">Nucleus</location>
    </subcellularLocation>
</comment>
<gene>
    <name evidence="15" type="ORF">NQ318_012210</name>
</gene>
<feature type="binding site" evidence="11">
    <location>
        <position position="10"/>
    </location>
    <ligand>
        <name>Zn(2+)</name>
        <dbReference type="ChEBI" id="CHEBI:29105"/>
    </ligand>
</feature>
<dbReference type="GO" id="GO:0005634">
    <property type="term" value="C:nucleus"/>
    <property type="evidence" value="ECO:0007669"/>
    <property type="project" value="UniProtKB-SubCell"/>
</dbReference>
<dbReference type="AlphaFoldDB" id="A0AAV8YL67"/>
<organism evidence="15 16">
    <name type="scientific">Aromia moschata</name>
    <dbReference type="NCBI Taxonomy" id="1265417"/>
    <lineage>
        <taxon>Eukaryota</taxon>
        <taxon>Metazoa</taxon>
        <taxon>Ecdysozoa</taxon>
        <taxon>Arthropoda</taxon>
        <taxon>Hexapoda</taxon>
        <taxon>Insecta</taxon>
        <taxon>Pterygota</taxon>
        <taxon>Neoptera</taxon>
        <taxon>Endopterygota</taxon>
        <taxon>Coleoptera</taxon>
        <taxon>Polyphaga</taxon>
        <taxon>Cucujiformia</taxon>
        <taxon>Chrysomeloidea</taxon>
        <taxon>Cerambycidae</taxon>
        <taxon>Cerambycinae</taxon>
        <taxon>Callichromatini</taxon>
        <taxon>Aromia</taxon>
    </lineage>
</organism>
<keyword evidence="6" id="KW-0805">Transcription regulation</keyword>
<dbReference type="SUPFAM" id="SSF57716">
    <property type="entry name" value="Glucocorticoid receptor-like (DNA-binding domain)"/>
    <property type="match status" value="1"/>
</dbReference>
<feature type="binding site" evidence="11">
    <location>
        <position position="7"/>
    </location>
    <ligand>
        <name>Zn(2+)</name>
        <dbReference type="ChEBI" id="CHEBI:29105"/>
    </ligand>
</feature>
<feature type="domain" description="C2H2-type" evidence="13">
    <location>
        <begin position="333"/>
        <end position="360"/>
    </location>
</feature>
<reference evidence="15" key="1">
    <citation type="journal article" date="2023" name="Insect Mol. Biol.">
        <title>Genome sequencing provides insights into the evolution of gene families encoding plant cell wall-degrading enzymes in longhorned beetles.</title>
        <authorList>
            <person name="Shin N.R."/>
            <person name="Okamura Y."/>
            <person name="Kirsch R."/>
            <person name="Pauchet Y."/>
        </authorList>
    </citation>
    <scope>NUCLEOTIDE SEQUENCE</scope>
    <source>
        <strain evidence="15">AMC_N1</strain>
    </source>
</reference>
<feature type="binding site" evidence="11">
    <location>
        <position position="51"/>
    </location>
    <ligand>
        <name>Zn(2+)</name>
        <dbReference type="ChEBI" id="CHEBI:29105"/>
    </ligand>
</feature>
<dbReference type="InterPro" id="IPR012934">
    <property type="entry name" value="Znf_AD"/>
</dbReference>
<evidence type="ECO:0000256" key="2">
    <source>
        <dbReference type="ARBA" id="ARBA00022723"/>
    </source>
</evidence>
<comment type="caution">
    <text evidence="15">The sequence shown here is derived from an EMBL/GenBank/DDBJ whole genome shotgun (WGS) entry which is preliminary data.</text>
</comment>
<feature type="domain" description="C2H2-type" evidence="13">
    <location>
        <begin position="216"/>
        <end position="243"/>
    </location>
</feature>
<feature type="domain" description="C2H2-type" evidence="13">
    <location>
        <begin position="275"/>
        <end position="303"/>
    </location>
</feature>
<dbReference type="PANTHER" id="PTHR24376">
    <property type="entry name" value="ZINC FINGER PROTEIN"/>
    <property type="match status" value="1"/>
</dbReference>
<evidence type="ECO:0000256" key="9">
    <source>
        <dbReference type="ARBA" id="ARBA00023242"/>
    </source>
</evidence>
<keyword evidence="4 10" id="KW-0863">Zinc-finger</keyword>
<evidence type="ECO:0000256" key="4">
    <source>
        <dbReference type="ARBA" id="ARBA00022771"/>
    </source>
</evidence>
<dbReference type="Pfam" id="PF00096">
    <property type="entry name" value="zf-C2H2"/>
    <property type="match status" value="3"/>
</dbReference>
<evidence type="ECO:0000256" key="5">
    <source>
        <dbReference type="ARBA" id="ARBA00022833"/>
    </source>
</evidence>
<proteinExistence type="predicted"/>
<evidence type="ECO:0000313" key="15">
    <source>
        <dbReference type="EMBL" id="KAJ8951669.1"/>
    </source>
</evidence>
<evidence type="ECO:0000313" key="16">
    <source>
        <dbReference type="Proteomes" id="UP001162162"/>
    </source>
</evidence>
<keyword evidence="3" id="KW-0677">Repeat</keyword>
<evidence type="ECO:0000256" key="8">
    <source>
        <dbReference type="ARBA" id="ARBA00023163"/>
    </source>
</evidence>
<feature type="domain" description="ZAD" evidence="14">
    <location>
        <begin position="5"/>
        <end position="75"/>
    </location>
</feature>
<dbReference type="SUPFAM" id="SSF57667">
    <property type="entry name" value="beta-beta-alpha zinc fingers"/>
    <property type="match status" value="3"/>
</dbReference>
<dbReference type="PROSITE" id="PS00028">
    <property type="entry name" value="ZINC_FINGER_C2H2_1"/>
    <property type="match status" value="5"/>
</dbReference>
<keyword evidence="2 11" id="KW-0479">Metal-binding</keyword>
<dbReference type="GO" id="GO:0001228">
    <property type="term" value="F:DNA-binding transcription activator activity, RNA polymerase II-specific"/>
    <property type="evidence" value="ECO:0007669"/>
    <property type="project" value="TreeGrafter"/>
</dbReference>
<dbReference type="InterPro" id="IPR036236">
    <property type="entry name" value="Znf_C2H2_sf"/>
</dbReference>
<evidence type="ECO:0000256" key="6">
    <source>
        <dbReference type="ARBA" id="ARBA00023015"/>
    </source>
</evidence>
<keyword evidence="9" id="KW-0539">Nucleus</keyword>
<accession>A0AAV8YL67</accession>
<keyword evidence="5 11" id="KW-0862">Zinc</keyword>
<keyword evidence="8" id="KW-0804">Transcription</keyword>
<dbReference type="Gene3D" id="3.30.160.60">
    <property type="entry name" value="Classic Zinc Finger"/>
    <property type="match status" value="4"/>
</dbReference>
<feature type="compositionally biased region" description="Polar residues" evidence="12">
    <location>
        <begin position="435"/>
        <end position="445"/>
    </location>
</feature>
<dbReference type="GO" id="GO:0000978">
    <property type="term" value="F:RNA polymerase II cis-regulatory region sequence-specific DNA binding"/>
    <property type="evidence" value="ECO:0007669"/>
    <property type="project" value="TreeGrafter"/>
</dbReference>
<dbReference type="PROSITE" id="PS50157">
    <property type="entry name" value="ZINC_FINGER_C2H2_2"/>
    <property type="match status" value="5"/>
</dbReference>
<protein>
    <submittedName>
        <fullName evidence="15">Uncharacterized protein</fullName>
    </submittedName>
</protein>
<dbReference type="SMART" id="SM00868">
    <property type="entry name" value="zf-AD"/>
    <property type="match status" value="1"/>
</dbReference>
<evidence type="ECO:0000256" key="10">
    <source>
        <dbReference type="PROSITE-ProRule" id="PRU00042"/>
    </source>
</evidence>
<dbReference type="GO" id="GO:0008270">
    <property type="term" value="F:zinc ion binding"/>
    <property type="evidence" value="ECO:0007669"/>
    <property type="project" value="UniProtKB-UniRule"/>
</dbReference>
<dbReference type="Pfam" id="PF07776">
    <property type="entry name" value="zf-AD"/>
    <property type="match status" value="1"/>
</dbReference>
<evidence type="ECO:0000256" key="11">
    <source>
        <dbReference type="PROSITE-ProRule" id="PRU01263"/>
    </source>
</evidence>
<name>A0AAV8YL67_9CUCU</name>
<dbReference type="InterPro" id="IPR013087">
    <property type="entry name" value="Znf_C2H2_type"/>
</dbReference>
<keyword evidence="16" id="KW-1185">Reference proteome</keyword>
<evidence type="ECO:0000256" key="12">
    <source>
        <dbReference type="SAM" id="MobiDB-lite"/>
    </source>
</evidence>
<feature type="domain" description="C2H2-type" evidence="13">
    <location>
        <begin position="304"/>
        <end position="332"/>
    </location>
</feature>
<feature type="binding site" evidence="11">
    <location>
        <position position="48"/>
    </location>
    <ligand>
        <name>Zn(2+)</name>
        <dbReference type="ChEBI" id="CHEBI:29105"/>
    </ligand>
</feature>
<feature type="compositionally biased region" description="Basic residues" evidence="12">
    <location>
        <begin position="422"/>
        <end position="432"/>
    </location>
</feature>
<dbReference type="FunFam" id="3.30.160.60:FF:000325">
    <property type="entry name" value="ZFP90 zinc finger protein"/>
    <property type="match status" value="1"/>
</dbReference>
<dbReference type="Proteomes" id="UP001162162">
    <property type="component" value="Unassembled WGS sequence"/>
</dbReference>
<dbReference type="PANTHER" id="PTHR24376:SF216">
    <property type="entry name" value="ZINC FINGER PROTEIN 420-LIKE"/>
    <property type="match status" value="1"/>
</dbReference>
<evidence type="ECO:0000256" key="1">
    <source>
        <dbReference type="ARBA" id="ARBA00004123"/>
    </source>
</evidence>
<feature type="domain" description="C2H2-type" evidence="13">
    <location>
        <begin position="361"/>
        <end position="389"/>
    </location>
</feature>
<dbReference type="EMBL" id="JAPWTK010000080">
    <property type="protein sequence ID" value="KAJ8951669.1"/>
    <property type="molecule type" value="Genomic_DNA"/>
</dbReference>
<evidence type="ECO:0000259" key="14">
    <source>
        <dbReference type="PROSITE" id="PS51915"/>
    </source>
</evidence>
<evidence type="ECO:0000256" key="7">
    <source>
        <dbReference type="ARBA" id="ARBA00023125"/>
    </source>
</evidence>
<evidence type="ECO:0000259" key="13">
    <source>
        <dbReference type="PROSITE" id="PS50157"/>
    </source>
</evidence>
<dbReference type="SMART" id="SM00355">
    <property type="entry name" value="ZnF_C2H2"/>
    <property type="match status" value="7"/>
</dbReference>
<dbReference type="Gene3D" id="3.40.1800.20">
    <property type="match status" value="1"/>
</dbReference>
<feature type="region of interest" description="Disordered" evidence="12">
    <location>
        <begin position="422"/>
        <end position="445"/>
    </location>
</feature>
<sequence>MDRNKLCRLCSARPQISYSLLERNGANILEALTGIKIEKNDNLPKRVCLKCWLNLKLAYQIQQNILEIDKTFRLRYEEECDRKTPSPRREAAPTLEAFEEALEDPDTDAQEYNSIKVENLTEDEVLVIYQTDTKNSELTDVSVDGEACAEGPTVCHICGDQVEHADFMEHLKKHFCSRLQCEECNTYCEKHRLLPEAHEAVKRDCQRLFTFDEYKYDCPYCKRKFKSEEKSLLHIKTHNKKECPICHVKITPNFKVHNPTSLRSHIYYTHSTRKYSCKYCKKVFKKSYDLPLHIKKEHTGQRDHVCDICGKGFFTFHTLNTHTKMTHMKLRPFQCQYCKKKFSSKHSLTTHERQHTNITPYTCEMCGEGFRQNVSLRAHKKSKHNIVEEKTCACKVCGKSSARSGPCSATCGYTSTLGKRARKRSVSKKKNANRGLSTGIRTSQY</sequence>
<evidence type="ECO:0000256" key="3">
    <source>
        <dbReference type="ARBA" id="ARBA00022737"/>
    </source>
</evidence>
<keyword evidence="7" id="KW-0238">DNA-binding</keyword>